<evidence type="ECO:0000256" key="1">
    <source>
        <dbReference type="ARBA" id="ARBA00012506"/>
    </source>
</evidence>
<gene>
    <name evidence="8" type="primary">yqeK</name>
    <name evidence="8" type="ORF">OIN60_15780</name>
</gene>
<dbReference type="InterPro" id="IPR006674">
    <property type="entry name" value="HD_domain"/>
</dbReference>
<dbReference type="CDD" id="cd00077">
    <property type="entry name" value="HDc"/>
    <property type="match status" value="1"/>
</dbReference>
<dbReference type="Gene3D" id="1.10.3210.10">
    <property type="entry name" value="Hypothetical protein af1432"/>
    <property type="match status" value="1"/>
</dbReference>
<dbReference type="Proteomes" id="UP001241848">
    <property type="component" value="Unassembled WGS sequence"/>
</dbReference>
<dbReference type="EC" id="3.6.1.41" evidence="1"/>
<reference evidence="8 9" key="1">
    <citation type="submission" date="2022-10" db="EMBL/GenBank/DDBJ databases">
        <title>Paenibacillus description and whole genome data of maize root bacterial community.</title>
        <authorList>
            <person name="Marton D."/>
            <person name="Farkas M."/>
            <person name="Cserhati M."/>
        </authorList>
    </citation>
    <scope>NUCLEOTIDE SEQUENCE [LARGE SCALE GENOMIC DNA]</scope>
    <source>
        <strain evidence="8 9">P96</strain>
    </source>
</reference>
<dbReference type="PROSITE" id="PS51831">
    <property type="entry name" value="HD"/>
    <property type="match status" value="1"/>
</dbReference>
<keyword evidence="2" id="KW-0479">Metal-binding</keyword>
<protein>
    <recommendedName>
        <fullName evidence="1">bis(5'-nucleosyl)-tetraphosphatase (symmetrical)</fullName>
        <ecNumber evidence="1">3.6.1.41</ecNumber>
    </recommendedName>
</protein>
<feature type="domain" description="HD" evidence="7">
    <location>
        <begin position="34"/>
        <end position="149"/>
    </location>
</feature>
<dbReference type="EMBL" id="JAPCKK010000018">
    <property type="protein sequence ID" value="MDP4098218.1"/>
    <property type="molecule type" value="Genomic_DNA"/>
</dbReference>
<keyword evidence="3" id="KW-0547">Nucleotide-binding</keyword>
<dbReference type="Pfam" id="PF01966">
    <property type="entry name" value="HD"/>
    <property type="match status" value="1"/>
</dbReference>
<keyword evidence="9" id="KW-1185">Reference proteome</keyword>
<dbReference type="NCBIfam" id="TIGR00277">
    <property type="entry name" value="HDIG"/>
    <property type="match status" value="1"/>
</dbReference>
<dbReference type="GO" id="GO:0008803">
    <property type="term" value="F:bis(5'-nucleosyl)-tetraphosphatase (symmetrical) activity"/>
    <property type="evidence" value="ECO:0007669"/>
    <property type="project" value="UniProtKB-EC"/>
</dbReference>
<dbReference type="InterPro" id="IPR006675">
    <property type="entry name" value="HDIG_dom"/>
</dbReference>
<name>A0ABT9FU29_9BACL</name>
<sequence>MNSVLEPYVQGLKISEDLETDIKSFFLVHDDIETLDHTLKVANEAERVAKLYGLHPGKAKQAGLLHDISNVVPVSDMMHVAEELSLDILEEEHLYPQIIHQKLSKAMAAEIFNIRDREVLEAIECHTTLKPQSGMLDKVLFISDKISWELPGEHSYLLDIRDKVNDRKLIEGILIYLNHVWEQRDQLKLVHPWLISAREELLLVP</sequence>
<dbReference type="InterPro" id="IPR005249">
    <property type="entry name" value="YqeK"/>
</dbReference>
<evidence type="ECO:0000259" key="7">
    <source>
        <dbReference type="PROSITE" id="PS51831"/>
    </source>
</evidence>
<proteinExistence type="predicted"/>
<evidence type="ECO:0000256" key="3">
    <source>
        <dbReference type="ARBA" id="ARBA00022741"/>
    </source>
</evidence>
<organism evidence="8 9">
    <name type="scientific">Paenibacillus zeirhizosphaerae</name>
    <dbReference type="NCBI Taxonomy" id="2987519"/>
    <lineage>
        <taxon>Bacteria</taxon>
        <taxon>Bacillati</taxon>
        <taxon>Bacillota</taxon>
        <taxon>Bacilli</taxon>
        <taxon>Bacillales</taxon>
        <taxon>Paenibacillaceae</taxon>
        <taxon>Paenibacillus</taxon>
    </lineage>
</organism>
<evidence type="ECO:0000256" key="2">
    <source>
        <dbReference type="ARBA" id="ARBA00022723"/>
    </source>
</evidence>
<dbReference type="InterPro" id="IPR003607">
    <property type="entry name" value="HD/PDEase_dom"/>
</dbReference>
<dbReference type="SUPFAM" id="SSF109604">
    <property type="entry name" value="HD-domain/PDEase-like"/>
    <property type="match status" value="1"/>
</dbReference>
<dbReference type="InterPro" id="IPR051094">
    <property type="entry name" value="Diverse_Catalytic_Enzymes"/>
</dbReference>
<evidence type="ECO:0000313" key="8">
    <source>
        <dbReference type="EMBL" id="MDP4098218.1"/>
    </source>
</evidence>
<evidence type="ECO:0000256" key="5">
    <source>
        <dbReference type="ARBA" id="ARBA00023004"/>
    </source>
</evidence>
<evidence type="ECO:0000256" key="6">
    <source>
        <dbReference type="ARBA" id="ARBA00049417"/>
    </source>
</evidence>
<accession>A0ABT9FU29</accession>
<evidence type="ECO:0000313" key="9">
    <source>
        <dbReference type="Proteomes" id="UP001241848"/>
    </source>
</evidence>
<dbReference type="RefSeq" id="WP_305755835.1">
    <property type="nucleotide sequence ID" value="NZ_JAPCKK010000018.1"/>
</dbReference>
<comment type="caution">
    <text evidence="8">The sequence shown here is derived from an EMBL/GenBank/DDBJ whole genome shotgun (WGS) entry which is preliminary data.</text>
</comment>
<dbReference type="PANTHER" id="PTHR35795:SF1">
    <property type="entry name" value="BIS(5'-NUCLEOSYL)-TETRAPHOSPHATASE, SYMMETRICAL"/>
    <property type="match status" value="1"/>
</dbReference>
<comment type="catalytic activity">
    <reaction evidence="6">
        <text>P(1),P(4)-bis(5'-adenosyl) tetraphosphate + H2O = 2 ADP + 2 H(+)</text>
        <dbReference type="Rhea" id="RHEA:24252"/>
        <dbReference type="ChEBI" id="CHEBI:15377"/>
        <dbReference type="ChEBI" id="CHEBI:15378"/>
        <dbReference type="ChEBI" id="CHEBI:58141"/>
        <dbReference type="ChEBI" id="CHEBI:456216"/>
        <dbReference type="EC" id="3.6.1.41"/>
    </reaction>
</comment>
<dbReference type="NCBIfam" id="TIGR00488">
    <property type="entry name" value="bis(5'-nucleosyl)-tetraphosphatase (symmetrical) YqeK"/>
    <property type="match status" value="1"/>
</dbReference>
<dbReference type="PANTHER" id="PTHR35795">
    <property type="entry name" value="SLR1885 PROTEIN"/>
    <property type="match status" value="1"/>
</dbReference>
<keyword evidence="5" id="KW-0408">Iron</keyword>
<keyword evidence="4 8" id="KW-0378">Hydrolase</keyword>
<evidence type="ECO:0000256" key="4">
    <source>
        <dbReference type="ARBA" id="ARBA00022801"/>
    </source>
</evidence>